<feature type="region of interest" description="Disordered" evidence="2">
    <location>
        <begin position="268"/>
        <end position="289"/>
    </location>
</feature>
<evidence type="ECO:0000256" key="2">
    <source>
        <dbReference type="SAM" id="MobiDB-lite"/>
    </source>
</evidence>
<dbReference type="RefSeq" id="XP_052125488.1">
    <property type="nucleotide sequence ID" value="XM_052269528.1"/>
</dbReference>
<keyword evidence="3" id="KW-1185">Reference proteome</keyword>
<gene>
    <name evidence="4" type="primary">LOC127749800</name>
</gene>
<accession>A0A9C6UDE0</accession>
<feature type="compositionally biased region" description="Basic and acidic residues" evidence="2">
    <location>
        <begin position="155"/>
        <end position="180"/>
    </location>
</feature>
<dbReference type="GeneID" id="127749800"/>
<proteinExistence type="predicted"/>
<organism evidence="3 4">
    <name type="scientific">Frankliniella occidentalis</name>
    <name type="common">Western flower thrips</name>
    <name type="synonym">Euthrips occidentalis</name>
    <dbReference type="NCBI Taxonomy" id="133901"/>
    <lineage>
        <taxon>Eukaryota</taxon>
        <taxon>Metazoa</taxon>
        <taxon>Ecdysozoa</taxon>
        <taxon>Arthropoda</taxon>
        <taxon>Hexapoda</taxon>
        <taxon>Insecta</taxon>
        <taxon>Pterygota</taxon>
        <taxon>Neoptera</taxon>
        <taxon>Paraneoptera</taxon>
        <taxon>Thysanoptera</taxon>
        <taxon>Terebrantia</taxon>
        <taxon>Thripoidea</taxon>
        <taxon>Thripidae</taxon>
        <taxon>Frankliniella</taxon>
    </lineage>
</organism>
<dbReference type="KEGG" id="foc:127749800"/>
<sequence>MGLKVWELELEMGMKGGAEELAAGAGNGVKVGTGDGVEAGVCYSCKFTNILLYFKTFCFQLQCDLLELRDAHAKLRTTNEKLRREKERWDRERDDLRQLASARRRADNDEDRKIQLLLDQVEELMRLSPDMLSYRRGSSQALGTPTPPVRLKGPKSRESSPLTERKDYSREQSQSRDDSKGNMQSTLQRLIEVTDELRRYQRADSQDRDRERARRVLGIRRAASTESDTAAEVPAETRSKPSVGRGGAGLQRKGSLLRKTLSLEQTSNANEQNFWKGDDEDGSVNSLQSLDDDPRLAINRRDNSMDRYLCRLNIISILFAILA</sequence>
<dbReference type="Proteomes" id="UP000504606">
    <property type="component" value="Unplaced"/>
</dbReference>
<evidence type="ECO:0000313" key="3">
    <source>
        <dbReference type="Proteomes" id="UP000504606"/>
    </source>
</evidence>
<evidence type="ECO:0000313" key="4">
    <source>
        <dbReference type="RefSeq" id="XP_052125488.1"/>
    </source>
</evidence>
<feature type="region of interest" description="Disordered" evidence="2">
    <location>
        <begin position="135"/>
        <end position="185"/>
    </location>
</feature>
<keyword evidence="1" id="KW-0175">Coiled coil</keyword>
<feature type="compositionally biased region" description="Basic and acidic residues" evidence="2">
    <location>
        <begin position="201"/>
        <end position="214"/>
    </location>
</feature>
<dbReference type="AlphaFoldDB" id="A0A9C6UDE0"/>
<name>A0A9C6UDE0_FRAOC</name>
<evidence type="ECO:0000256" key="1">
    <source>
        <dbReference type="SAM" id="Coils"/>
    </source>
</evidence>
<feature type="region of interest" description="Disordered" evidence="2">
    <location>
        <begin position="201"/>
        <end position="251"/>
    </location>
</feature>
<protein>
    <submittedName>
        <fullName evidence="4">Uncharacterized protein LOC127749800</fullName>
    </submittedName>
</protein>
<reference evidence="4" key="1">
    <citation type="submission" date="2025-08" db="UniProtKB">
        <authorList>
            <consortium name="RefSeq"/>
        </authorList>
    </citation>
    <scope>IDENTIFICATION</scope>
    <source>
        <tissue evidence="4">Whole organism</tissue>
    </source>
</reference>
<feature type="coiled-coil region" evidence="1">
    <location>
        <begin position="65"/>
        <end position="99"/>
    </location>
</feature>